<dbReference type="CDD" id="cd04301">
    <property type="entry name" value="NAT_SF"/>
    <property type="match status" value="1"/>
</dbReference>
<dbReference type="EMBL" id="SNVJ01000015">
    <property type="protein sequence ID" value="MXP64846.1"/>
    <property type="molecule type" value="Genomic_DNA"/>
</dbReference>
<accession>A0A845BFF8</accession>
<dbReference type="PROSITE" id="PS51186">
    <property type="entry name" value="GNAT"/>
    <property type="match status" value="1"/>
</dbReference>
<dbReference type="PANTHER" id="PTHR43072">
    <property type="entry name" value="N-ACETYLTRANSFERASE"/>
    <property type="match status" value="1"/>
</dbReference>
<dbReference type="Pfam" id="PF00583">
    <property type="entry name" value="Acetyltransf_1"/>
    <property type="match status" value="1"/>
</dbReference>
<evidence type="ECO:0000313" key="3">
    <source>
        <dbReference type="Proteomes" id="UP000460715"/>
    </source>
</evidence>
<keyword evidence="2" id="KW-0808">Transferase</keyword>
<proteinExistence type="predicted"/>
<dbReference type="InterPro" id="IPR016181">
    <property type="entry name" value="Acyl_CoA_acyltransferase"/>
</dbReference>
<dbReference type="Proteomes" id="UP000460715">
    <property type="component" value="Unassembled WGS sequence"/>
</dbReference>
<gene>
    <name evidence="2" type="ORF">E0493_15950</name>
</gene>
<sequence>MSLAEDAPAARIRSATAEDIPAITAIYAHHVRHGRASFEIEPPDEAEMRRRQAALLAQDMPYLVLERGGAVLGYAYAGSYRPRPAYRDTVENSIYVRADQAGRGFGRRLLTALIEACEARGLRQMVAVVGDSANAASIRLHLAMGFREVGVLRAVGWKHGRWLDSVLLQRALGPGEATPPDARP</sequence>
<dbReference type="RefSeq" id="WP_160938253.1">
    <property type="nucleotide sequence ID" value="NZ_SNVJ01000015.1"/>
</dbReference>
<evidence type="ECO:0000259" key="1">
    <source>
        <dbReference type="PROSITE" id="PS51186"/>
    </source>
</evidence>
<comment type="caution">
    <text evidence="2">The sequence shown here is derived from an EMBL/GenBank/DDBJ whole genome shotgun (WGS) entry which is preliminary data.</text>
</comment>
<protein>
    <submittedName>
        <fullName evidence="2">N-acetyltransferase family protein</fullName>
    </submittedName>
</protein>
<dbReference type="GO" id="GO:0016747">
    <property type="term" value="F:acyltransferase activity, transferring groups other than amino-acyl groups"/>
    <property type="evidence" value="ECO:0007669"/>
    <property type="project" value="InterPro"/>
</dbReference>
<organism evidence="2 3">
    <name type="scientific">Teichococcus coralli</name>
    <dbReference type="NCBI Taxonomy" id="2545983"/>
    <lineage>
        <taxon>Bacteria</taxon>
        <taxon>Pseudomonadati</taxon>
        <taxon>Pseudomonadota</taxon>
        <taxon>Alphaproteobacteria</taxon>
        <taxon>Acetobacterales</taxon>
        <taxon>Roseomonadaceae</taxon>
        <taxon>Roseomonas</taxon>
    </lineage>
</organism>
<reference evidence="2 3" key="1">
    <citation type="submission" date="2019-03" db="EMBL/GenBank/DDBJ databases">
        <title>Roseomonas sp. a novel Roseomonas species isolated from Sea whip Gorgonian.</title>
        <authorList>
            <person name="Li F."/>
            <person name="Pan X."/>
            <person name="Huang S."/>
            <person name="Li Z."/>
            <person name="Meng B."/>
        </authorList>
    </citation>
    <scope>NUCLEOTIDE SEQUENCE [LARGE SCALE GENOMIC DNA]</scope>
    <source>
        <strain evidence="2 3">M0104</strain>
    </source>
</reference>
<dbReference type="SUPFAM" id="SSF55729">
    <property type="entry name" value="Acyl-CoA N-acyltransferases (Nat)"/>
    <property type="match status" value="1"/>
</dbReference>
<dbReference type="OrthoDB" id="5459937at2"/>
<name>A0A845BFF8_9PROT</name>
<dbReference type="AlphaFoldDB" id="A0A845BFF8"/>
<feature type="domain" description="N-acetyltransferase" evidence="1">
    <location>
        <begin position="10"/>
        <end position="173"/>
    </location>
</feature>
<dbReference type="Gene3D" id="3.40.630.30">
    <property type="match status" value="1"/>
</dbReference>
<dbReference type="PANTHER" id="PTHR43072:SF8">
    <property type="entry name" value="ACYLTRANSFERASE FABY-RELATED"/>
    <property type="match status" value="1"/>
</dbReference>
<dbReference type="InterPro" id="IPR000182">
    <property type="entry name" value="GNAT_dom"/>
</dbReference>
<evidence type="ECO:0000313" key="2">
    <source>
        <dbReference type="EMBL" id="MXP64846.1"/>
    </source>
</evidence>
<keyword evidence="3" id="KW-1185">Reference proteome</keyword>